<dbReference type="GeneID" id="14911032"/>
<name>G0QIT5_ICHMU</name>
<evidence type="ECO:0000256" key="2">
    <source>
        <dbReference type="SAM" id="MobiDB-lite"/>
    </source>
</evidence>
<dbReference type="GO" id="GO:0006260">
    <property type="term" value="P:DNA replication"/>
    <property type="evidence" value="ECO:0007669"/>
    <property type="project" value="UniProtKB-KW"/>
</dbReference>
<dbReference type="EMBL" id="GL983042">
    <property type="protein sequence ID" value="EGR34821.1"/>
    <property type="molecule type" value="Genomic_DNA"/>
</dbReference>
<dbReference type="FunFam" id="3.40.50.300:FF:000395">
    <property type="entry name" value="Replication factor C subunit 1"/>
    <property type="match status" value="1"/>
</dbReference>
<dbReference type="GO" id="GO:0005524">
    <property type="term" value="F:ATP binding"/>
    <property type="evidence" value="ECO:0007669"/>
    <property type="project" value="InterPro"/>
</dbReference>
<dbReference type="PANTHER" id="PTHR23389">
    <property type="entry name" value="CHROMOSOME TRANSMISSION FIDELITY FACTOR 18"/>
    <property type="match status" value="1"/>
</dbReference>
<gene>
    <name evidence="4" type="ORF">IMG5_000480</name>
</gene>
<dbReference type="InterPro" id="IPR003959">
    <property type="entry name" value="ATPase_AAA_core"/>
</dbReference>
<dbReference type="InterPro" id="IPR027417">
    <property type="entry name" value="P-loop_NTPase"/>
</dbReference>
<accession>G0QIT5</accession>
<dbReference type="GO" id="GO:0005634">
    <property type="term" value="C:nucleus"/>
    <property type="evidence" value="ECO:0007669"/>
    <property type="project" value="TreeGrafter"/>
</dbReference>
<dbReference type="STRING" id="857967.G0QIT5"/>
<dbReference type="GO" id="GO:0016887">
    <property type="term" value="F:ATP hydrolysis activity"/>
    <property type="evidence" value="ECO:0007669"/>
    <property type="project" value="InterPro"/>
</dbReference>
<dbReference type="PANTHER" id="PTHR23389:SF6">
    <property type="entry name" value="REPLICATION FACTOR C SUBUNIT 1"/>
    <property type="match status" value="1"/>
</dbReference>
<protein>
    <recommendedName>
        <fullName evidence="3">AAA+ ATPase domain-containing protein</fullName>
    </recommendedName>
</protein>
<dbReference type="OrthoDB" id="446168at2759"/>
<keyword evidence="1" id="KW-0235">DNA replication</keyword>
<dbReference type="Proteomes" id="UP000008983">
    <property type="component" value="Unassembled WGS sequence"/>
</dbReference>
<feature type="compositionally biased region" description="Low complexity" evidence="2">
    <location>
        <begin position="271"/>
        <end position="281"/>
    </location>
</feature>
<organism evidence="4 5">
    <name type="scientific">Ichthyophthirius multifiliis</name>
    <name type="common">White spot disease agent</name>
    <name type="synonym">Ich</name>
    <dbReference type="NCBI Taxonomy" id="5932"/>
    <lineage>
        <taxon>Eukaryota</taxon>
        <taxon>Sar</taxon>
        <taxon>Alveolata</taxon>
        <taxon>Ciliophora</taxon>
        <taxon>Intramacronucleata</taxon>
        <taxon>Oligohymenophorea</taxon>
        <taxon>Hymenostomatida</taxon>
        <taxon>Ophryoglenina</taxon>
        <taxon>Ichthyophthirius</taxon>
    </lineage>
</organism>
<reference evidence="4 5" key="1">
    <citation type="submission" date="2011-07" db="EMBL/GenBank/DDBJ databases">
        <authorList>
            <person name="Coyne R."/>
            <person name="Brami D."/>
            <person name="Johnson J."/>
            <person name="Hostetler J."/>
            <person name="Hannick L."/>
            <person name="Clark T."/>
            <person name="Cassidy-Hanley D."/>
            <person name="Inman J."/>
        </authorList>
    </citation>
    <scope>NUCLEOTIDE SEQUENCE [LARGE SCALE GENOMIC DNA]</scope>
    <source>
        <strain evidence="4 5">G5</strain>
    </source>
</reference>
<evidence type="ECO:0000313" key="5">
    <source>
        <dbReference type="Proteomes" id="UP000008983"/>
    </source>
</evidence>
<keyword evidence="5" id="KW-1185">Reference proteome</keyword>
<dbReference type="Gene3D" id="3.40.50.300">
    <property type="entry name" value="P-loop containing nucleotide triphosphate hydrolases"/>
    <property type="match status" value="1"/>
</dbReference>
<dbReference type="SUPFAM" id="SSF52540">
    <property type="entry name" value="P-loop containing nucleoside triphosphate hydrolases"/>
    <property type="match status" value="1"/>
</dbReference>
<dbReference type="GO" id="GO:0003677">
    <property type="term" value="F:DNA binding"/>
    <property type="evidence" value="ECO:0007669"/>
    <property type="project" value="TreeGrafter"/>
</dbReference>
<evidence type="ECO:0000259" key="3">
    <source>
        <dbReference type="SMART" id="SM00382"/>
    </source>
</evidence>
<dbReference type="CDD" id="cd00009">
    <property type="entry name" value="AAA"/>
    <property type="match status" value="1"/>
</dbReference>
<dbReference type="InParanoid" id="G0QIT5"/>
<evidence type="ECO:0000313" key="4">
    <source>
        <dbReference type="EMBL" id="EGR34821.1"/>
    </source>
</evidence>
<proteinExistence type="predicted"/>
<dbReference type="RefSeq" id="XP_004040125.1">
    <property type="nucleotide sequence ID" value="XM_004040077.1"/>
</dbReference>
<dbReference type="InterPro" id="IPR003593">
    <property type="entry name" value="AAA+_ATPase"/>
</dbReference>
<dbReference type="Pfam" id="PF00004">
    <property type="entry name" value="AAA"/>
    <property type="match status" value="1"/>
</dbReference>
<dbReference type="SMART" id="SM00382">
    <property type="entry name" value="AAA"/>
    <property type="match status" value="1"/>
</dbReference>
<feature type="domain" description="AAA+ ATPase" evidence="3">
    <location>
        <begin position="92"/>
        <end position="220"/>
    </location>
</feature>
<evidence type="ECO:0000256" key="1">
    <source>
        <dbReference type="ARBA" id="ARBA00022705"/>
    </source>
</evidence>
<feature type="compositionally biased region" description="Acidic residues" evidence="2">
    <location>
        <begin position="247"/>
        <end position="256"/>
    </location>
</feature>
<dbReference type="AlphaFoldDB" id="G0QIT5"/>
<dbReference type="eggNOG" id="KOG1968">
    <property type="taxonomic scope" value="Eukaryota"/>
</dbReference>
<feature type="region of interest" description="Disordered" evidence="2">
    <location>
        <begin position="247"/>
        <end position="330"/>
    </location>
</feature>
<sequence>MNSVVFQNKKWGNHQKSQVDNLQAQKSSLLWTEKYAPESVEQIIGNQKSILSIMEWLKNWEDTVLHKKPTQNQTKKPYQMYNKSSVPPPNPSARACLLSGPPGVGKTTSIRLITAFMGYELLEWNASDVRNKKKVEQLFDELKSNTQVLSFSGKMKKVAVLMDEIDGMSGGDRGGIQAIIKLIKESKSPIFCICNDRMHPKIRSLANSCYDVKFFNVQSQDVAKHVLQIQKEVKFDKNLDDVILEDAEDEGEEENGESNQNQKEDEKSDLLVVLKKSQGKSLKSKKGIQKGQTNKKAVGQPKKYKIKLSSGESSLEDNEQSSLSGFVVED</sequence>